<evidence type="ECO:0000313" key="4">
    <source>
        <dbReference type="Proteomes" id="UP000009027"/>
    </source>
</evidence>
<name>F9WLD2_TRYVY</name>
<evidence type="ECO:0000313" key="3">
    <source>
        <dbReference type="EMBL" id="CCD18322.1"/>
    </source>
</evidence>
<evidence type="ECO:0000256" key="2">
    <source>
        <dbReference type="SAM" id="MobiDB-lite"/>
    </source>
</evidence>
<feature type="coiled-coil region" evidence="1">
    <location>
        <begin position="176"/>
        <end position="203"/>
    </location>
</feature>
<feature type="compositionally biased region" description="Polar residues" evidence="2">
    <location>
        <begin position="80"/>
        <end position="92"/>
    </location>
</feature>
<gene>
    <name evidence="3" type="ORF">TvY486_0010000</name>
</gene>
<keyword evidence="1" id="KW-0175">Coiled coil</keyword>
<evidence type="ECO:0000256" key="1">
    <source>
        <dbReference type="SAM" id="Coils"/>
    </source>
</evidence>
<reference evidence="3 4" key="1">
    <citation type="journal article" date="2012" name="Proc. Natl. Acad. Sci. U.S.A.">
        <title>Antigenic diversity is generated by distinct evolutionary mechanisms in African trypanosome species.</title>
        <authorList>
            <person name="Jackson A.P."/>
            <person name="Berry A."/>
            <person name="Aslett M."/>
            <person name="Allison H.C."/>
            <person name="Burton P."/>
            <person name="Vavrova-Anderson J."/>
            <person name="Brown R."/>
            <person name="Browne H."/>
            <person name="Corton N."/>
            <person name="Hauser H."/>
            <person name="Gamble J."/>
            <person name="Gilderthorp R."/>
            <person name="Marcello L."/>
            <person name="McQuillan J."/>
            <person name="Otto T.D."/>
            <person name="Quail M.A."/>
            <person name="Sanders M.J."/>
            <person name="van Tonder A."/>
            <person name="Ginger M.L."/>
            <person name="Field M.C."/>
            <person name="Barry J.D."/>
            <person name="Hertz-Fowler C."/>
            <person name="Berriman M."/>
        </authorList>
    </citation>
    <scope>NUCLEOTIDE SEQUENCE</scope>
    <source>
        <strain evidence="3 4">Y486</strain>
    </source>
</reference>
<dbReference type="AlphaFoldDB" id="F9WLD2"/>
<protein>
    <submittedName>
        <fullName evidence="3">Kinesin, putative</fullName>
    </submittedName>
</protein>
<feature type="region of interest" description="Disordered" evidence="2">
    <location>
        <begin position="39"/>
        <end position="64"/>
    </location>
</feature>
<dbReference type="EMBL" id="CAEX01000888">
    <property type="protein sequence ID" value="CCD18322.1"/>
    <property type="molecule type" value="Genomic_DNA"/>
</dbReference>
<sequence>MKELTRFVNSVADTTTGIGMGSTDKLNPSLGDVFQQAQQRNLGSQCSAATPNTPRQGGDHVVAGHEGAAGATGLVASSSAVTAGTEGSTGRTSALPLHGSNQEKEASKNIARFKPHPLFKGDARRNTSIAMEKGSPTPQAFDGNFLRRSEYITRDRRAAFEVYKQTTSGVCQMQVINEAQSNLMRKNEAILQLQRRVQELRADLGLDKGEQQGLPALHHHSPRAKVLGLANSEIDGAADGSGMEAEKSTSSRNVGMLTSEQIARMSQKEKMTYLRHMTNAITGAMTDRDVTMNQLNRLHEVFMNNFNFWHQSNIQSSLPQQGEQTEIPTLKLDCPVAEGLSPARGGGGAMCLEIDDQFEAAALHRQLKENPDGATFYAARRLASMKVPRRP</sequence>
<dbReference type="Proteomes" id="UP000009027">
    <property type="component" value="Unassembled WGS sequence"/>
</dbReference>
<feature type="region of interest" description="Disordered" evidence="2">
    <location>
        <begin position="80"/>
        <end position="101"/>
    </location>
</feature>
<feature type="compositionally biased region" description="Polar residues" evidence="2">
    <location>
        <begin position="39"/>
        <end position="55"/>
    </location>
</feature>
<proteinExistence type="predicted"/>
<dbReference type="VEuPathDB" id="TriTrypDB:TvY486_0010000"/>
<accession>F9WLD2</accession>
<keyword evidence="4" id="KW-1185">Reference proteome</keyword>
<organism evidence="3 4">
    <name type="scientific">Trypanosoma vivax (strain Y486)</name>
    <dbReference type="NCBI Taxonomy" id="1055687"/>
    <lineage>
        <taxon>Eukaryota</taxon>
        <taxon>Discoba</taxon>
        <taxon>Euglenozoa</taxon>
        <taxon>Kinetoplastea</taxon>
        <taxon>Metakinetoplastina</taxon>
        <taxon>Trypanosomatida</taxon>
        <taxon>Trypanosomatidae</taxon>
        <taxon>Trypanosoma</taxon>
        <taxon>Duttonella</taxon>
    </lineage>
</organism>